<keyword evidence="3" id="KW-1185">Reference proteome</keyword>
<dbReference type="GO" id="GO:0016787">
    <property type="term" value="F:hydrolase activity"/>
    <property type="evidence" value="ECO:0007669"/>
    <property type="project" value="UniProtKB-KW"/>
</dbReference>
<dbReference type="SUPFAM" id="SSF53474">
    <property type="entry name" value="alpha/beta-Hydrolases"/>
    <property type="match status" value="1"/>
</dbReference>
<accession>A0A3A4B9T7</accession>
<dbReference type="Pfam" id="PF12697">
    <property type="entry name" value="Abhydrolase_6"/>
    <property type="match status" value="1"/>
</dbReference>
<comment type="caution">
    <text evidence="2">The sequence shown here is derived from an EMBL/GenBank/DDBJ whole genome shotgun (WGS) entry which is preliminary data.</text>
</comment>
<dbReference type="Proteomes" id="UP000265768">
    <property type="component" value="Unassembled WGS sequence"/>
</dbReference>
<sequence length="297" mass="32937">MSEYLRFFPELPPARGRHTEEWWSWRGMEIHIERVTAPEASAKLIALHGAGGYGGMLLPYTHLIGATDAVEVVAPDLPGYGTTRLNGQRVGYDDWVDCAADLIVKERDGRPIFLIGASMGGLLAYSAAARSGADGLIVTCLLDIRRPRVRTATARLPLLGRLPFQLLRPLDGLHLPIRWVARMSAMSNTPELNRVVAADRRGGGNHVSLRFLRTFMTSRPEVEPEDFTACPVLMVHPGADRWTPIELSLPFYERLSVPKRLVRLENAGHMPIEQPGLTQMVTAIQEFVANVTERVTS</sequence>
<gene>
    <name evidence="2" type="ORF">D5H75_00385</name>
</gene>
<evidence type="ECO:0000313" key="2">
    <source>
        <dbReference type="EMBL" id="RJL35323.1"/>
    </source>
</evidence>
<proteinExistence type="predicted"/>
<dbReference type="PANTHER" id="PTHR43689">
    <property type="entry name" value="HYDROLASE"/>
    <property type="match status" value="1"/>
</dbReference>
<dbReference type="PRINTS" id="PR00111">
    <property type="entry name" value="ABHYDROLASE"/>
</dbReference>
<dbReference type="OrthoDB" id="1376138at2"/>
<dbReference type="InterPro" id="IPR000073">
    <property type="entry name" value="AB_hydrolase_1"/>
</dbReference>
<dbReference type="PANTHER" id="PTHR43689:SF8">
    <property type="entry name" value="ALPHA_BETA-HYDROLASES SUPERFAMILY PROTEIN"/>
    <property type="match status" value="1"/>
</dbReference>
<dbReference type="AlphaFoldDB" id="A0A3A4B9T7"/>
<keyword evidence="2" id="KW-0378">Hydrolase</keyword>
<organism evidence="2 3">
    <name type="scientific">Bailinhaonella thermotolerans</name>
    <dbReference type="NCBI Taxonomy" id="1070861"/>
    <lineage>
        <taxon>Bacteria</taxon>
        <taxon>Bacillati</taxon>
        <taxon>Actinomycetota</taxon>
        <taxon>Actinomycetes</taxon>
        <taxon>Streptosporangiales</taxon>
        <taxon>Streptosporangiaceae</taxon>
        <taxon>Bailinhaonella</taxon>
    </lineage>
</organism>
<evidence type="ECO:0000313" key="3">
    <source>
        <dbReference type="Proteomes" id="UP000265768"/>
    </source>
</evidence>
<dbReference type="RefSeq" id="WP_119924294.1">
    <property type="nucleotide sequence ID" value="NZ_QZEY01000001.1"/>
</dbReference>
<feature type="domain" description="AB hydrolase-1" evidence="1">
    <location>
        <begin position="45"/>
        <end position="275"/>
    </location>
</feature>
<dbReference type="InterPro" id="IPR029058">
    <property type="entry name" value="AB_hydrolase_fold"/>
</dbReference>
<name>A0A3A4B9T7_9ACTN</name>
<protein>
    <submittedName>
        <fullName evidence="2">Alpha/beta hydrolase</fullName>
    </submittedName>
</protein>
<evidence type="ECO:0000259" key="1">
    <source>
        <dbReference type="Pfam" id="PF12697"/>
    </source>
</evidence>
<reference evidence="2 3" key="1">
    <citation type="submission" date="2018-09" db="EMBL/GenBank/DDBJ databases">
        <title>YIM 75507 draft genome.</title>
        <authorList>
            <person name="Tang S."/>
            <person name="Feng Y."/>
        </authorList>
    </citation>
    <scope>NUCLEOTIDE SEQUENCE [LARGE SCALE GENOMIC DNA]</scope>
    <source>
        <strain evidence="2 3">YIM 75507</strain>
    </source>
</reference>
<dbReference type="Gene3D" id="3.40.50.1820">
    <property type="entry name" value="alpha/beta hydrolase"/>
    <property type="match status" value="1"/>
</dbReference>
<dbReference type="EMBL" id="QZEY01000001">
    <property type="protein sequence ID" value="RJL35323.1"/>
    <property type="molecule type" value="Genomic_DNA"/>
</dbReference>